<feature type="domain" description="Trichome birefringence-like C-terminal" evidence="8">
    <location>
        <begin position="111"/>
        <end position="351"/>
    </location>
</feature>
<dbReference type="Pfam" id="PF14416">
    <property type="entry name" value="PMR5N"/>
    <property type="match status" value="3"/>
</dbReference>
<feature type="domain" description="Trichome birefringence-like N-terminal" evidence="9">
    <location>
        <begin position="58"/>
        <end position="110"/>
    </location>
</feature>
<dbReference type="InterPro" id="IPR029962">
    <property type="entry name" value="TBL"/>
</dbReference>
<dbReference type="Proteomes" id="UP001161247">
    <property type="component" value="Chromosome 1"/>
</dbReference>
<evidence type="ECO:0000256" key="6">
    <source>
        <dbReference type="ARBA" id="ARBA00023136"/>
    </source>
</evidence>
<organism evidence="10 11">
    <name type="scientific">Oldenlandia corymbosa var. corymbosa</name>
    <dbReference type="NCBI Taxonomy" id="529605"/>
    <lineage>
        <taxon>Eukaryota</taxon>
        <taxon>Viridiplantae</taxon>
        <taxon>Streptophyta</taxon>
        <taxon>Embryophyta</taxon>
        <taxon>Tracheophyta</taxon>
        <taxon>Spermatophyta</taxon>
        <taxon>Magnoliopsida</taxon>
        <taxon>eudicotyledons</taxon>
        <taxon>Gunneridae</taxon>
        <taxon>Pentapetalae</taxon>
        <taxon>asterids</taxon>
        <taxon>lamiids</taxon>
        <taxon>Gentianales</taxon>
        <taxon>Rubiaceae</taxon>
        <taxon>Rubioideae</taxon>
        <taxon>Spermacoceae</taxon>
        <taxon>Hedyotis-Oldenlandia complex</taxon>
        <taxon>Oldenlandia</taxon>
    </lineage>
</organism>
<dbReference type="GO" id="GO:0005794">
    <property type="term" value="C:Golgi apparatus"/>
    <property type="evidence" value="ECO:0007669"/>
    <property type="project" value="TreeGrafter"/>
</dbReference>
<accession>A0AAV1C0D6</accession>
<sequence>MGRNKEEEEEENTKLRTPLKKISLCIVLAIIIMLLIIVIVLVLHFHHHHHGSNAVNTNCDFFHGKWVYDESYPMYDSAVCPFIEKEFNCLRNGRPDRRYLKYRWQPLGCDLASFDGQDLLEKYKGKNILFSGDSLTRDQYMSFVCLLYTSVPGINYNMSRVGLISTFLLPDYGIKVVLDRNVFLVDLVPTKVGMVLKLDSVAQSEPLWLNNDMLVFNTLHWWSYRGAQQPWKYIQIGETILKDMDRMVALETGLNTWANWVDKNVDPSKTIVFFQGASPSHYHGSEWNEPSMTNCAGLMEPLLGSSYPGGSPPALAVQKKVVSSMSVPVKFLDITLLSQLRVDAHPSHYGAGVAGTSCNFFKGSWVLDSSYPLYNSTTCPFVQKEFNCFKNGRPDQIYLHYRWQPLDCQLSRFDGRGFLQKFKGKSIMFVGDSLSRNMWQSLICLLYTSLEGRTKVNETIVGGDLSIFTFHEFGVKIMLERNVYLVDVVMEKTGRILELDSIESGKLWKGVDVVIFNTWHWWSRRGEGQPWDYIRVGNQTFKDMNRLTAFELALHTWAKWVDDNIDPAKTTVFFQGISPSHYNGSDWHDPSAKTCLGERQPIKGTTYPVLLIICLHQSSNAILVEHFLSPKDQSSQSFIGCDIFNGRWNYDDTYPLYHASSCPFIEKSFDCEGNGRPDHQYLKYRWKPNGCDLPKFSGLNFLKMFKGKKILFVGDSLSLNQWQSLTCMLHAALPQSKFTTQKKGDLSTLTFPEYEVSLMLSRNAFLVDLVQEKKGRVLKLNSIQNGDAWIGYDMLIFNTWHWWLHKGRLKSWDYIQDGNKLYRDMDRLVAFGKGLRTWAKWVDSNINSSKTQVFFQGISPTHYNGKEWNPSTAKSCIGETQPIMDSSYPGGSLPAVGVVKGMLANMSTPVTLLDITTLSQLRKDGHPSLYDSADANHQGNDCSHWCLAGVPDTWNEILYGILVANNQTM</sequence>
<evidence type="ECO:0000313" key="10">
    <source>
        <dbReference type="EMBL" id="CAI9088867.1"/>
    </source>
</evidence>
<reference evidence="10" key="1">
    <citation type="submission" date="2023-03" db="EMBL/GenBank/DDBJ databases">
        <authorList>
            <person name="Julca I."/>
        </authorList>
    </citation>
    <scope>NUCLEOTIDE SEQUENCE</scope>
</reference>
<evidence type="ECO:0000256" key="2">
    <source>
        <dbReference type="ARBA" id="ARBA00007727"/>
    </source>
</evidence>
<feature type="domain" description="Trichome birefringence-like C-terminal" evidence="8">
    <location>
        <begin position="410"/>
        <end position="608"/>
    </location>
</feature>
<evidence type="ECO:0000259" key="8">
    <source>
        <dbReference type="Pfam" id="PF13839"/>
    </source>
</evidence>
<comment type="similarity">
    <text evidence="2">Belongs to the PC-esterase family. TBL subfamily.</text>
</comment>
<gene>
    <name evidence="10" type="ORF">OLC1_LOCUS1336</name>
</gene>
<name>A0AAV1C0D6_OLDCO</name>
<keyword evidence="5 7" id="KW-1133">Transmembrane helix</keyword>
<evidence type="ECO:0000256" key="4">
    <source>
        <dbReference type="ARBA" id="ARBA00022968"/>
    </source>
</evidence>
<dbReference type="InterPro" id="IPR026057">
    <property type="entry name" value="TBL_C"/>
</dbReference>
<keyword evidence="11" id="KW-1185">Reference proteome</keyword>
<dbReference type="Pfam" id="PF13839">
    <property type="entry name" value="PC-Esterase"/>
    <property type="match status" value="3"/>
</dbReference>
<dbReference type="PANTHER" id="PTHR32285:SF206">
    <property type="entry name" value="PROTEIN TRICHOME BIREFRINGENCE-LIKE 37"/>
    <property type="match status" value="1"/>
</dbReference>
<feature type="domain" description="Trichome birefringence-like N-terminal" evidence="9">
    <location>
        <begin position="357"/>
        <end position="409"/>
    </location>
</feature>
<dbReference type="EMBL" id="OX459118">
    <property type="protein sequence ID" value="CAI9088867.1"/>
    <property type="molecule type" value="Genomic_DNA"/>
</dbReference>
<dbReference type="PANTHER" id="PTHR32285">
    <property type="entry name" value="PROTEIN TRICHOME BIREFRINGENCE-LIKE 9-RELATED"/>
    <property type="match status" value="1"/>
</dbReference>
<feature type="domain" description="Trichome birefringence-like N-terminal" evidence="9">
    <location>
        <begin position="640"/>
        <end position="692"/>
    </location>
</feature>
<evidence type="ECO:0000256" key="1">
    <source>
        <dbReference type="ARBA" id="ARBA00004167"/>
    </source>
</evidence>
<keyword evidence="4" id="KW-0735">Signal-anchor</keyword>
<protein>
    <submittedName>
        <fullName evidence="10">OLC1v1023315C1</fullName>
    </submittedName>
</protein>
<comment type="subcellular location">
    <subcellularLocation>
        <location evidence="1">Membrane</location>
        <topology evidence="1">Single-pass membrane protein</topology>
    </subcellularLocation>
</comment>
<keyword evidence="3 7" id="KW-0812">Transmembrane</keyword>
<keyword evidence="6 7" id="KW-0472">Membrane</keyword>
<evidence type="ECO:0000256" key="3">
    <source>
        <dbReference type="ARBA" id="ARBA00022692"/>
    </source>
</evidence>
<evidence type="ECO:0000256" key="7">
    <source>
        <dbReference type="SAM" id="Phobius"/>
    </source>
</evidence>
<proteinExistence type="inferred from homology"/>
<dbReference type="GO" id="GO:0016020">
    <property type="term" value="C:membrane"/>
    <property type="evidence" value="ECO:0007669"/>
    <property type="project" value="UniProtKB-SubCell"/>
</dbReference>
<dbReference type="AlphaFoldDB" id="A0AAV1C0D6"/>
<evidence type="ECO:0000259" key="9">
    <source>
        <dbReference type="Pfam" id="PF14416"/>
    </source>
</evidence>
<dbReference type="InterPro" id="IPR025846">
    <property type="entry name" value="TBL_N"/>
</dbReference>
<evidence type="ECO:0000256" key="5">
    <source>
        <dbReference type="ARBA" id="ARBA00022989"/>
    </source>
</evidence>
<feature type="domain" description="Trichome birefringence-like C-terminal" evidence="8">
    <location>
        <begin position="693"/>
        <end position="959"/>
    </location>
</feature>
<dbReference type="GO" id="GO:0016413">
    <property type="term" value="F:O-acetyltransferase activity"/>
    <property type="evidence" value="ECO:0007669"/>
    <property type="project" value="InterPro"/>
</dbReference>
<evidence type="ECO:0000313" key="11">
    <source>
        <dbReference type="Proteomes" id="UP001161247"/>
    </source>
</evidence>
<feature type="transmembrane region" description="Helical" evidence="7">
    <location>
        <begin position="21"/>
        <end position="45"/>
    </location>
</feature>